<reference evidence="1" key="1">
    <citation type="submission" date="2020-11" db="EMBL/GenBank/DDBJ databases">
        <authorList>
            <person name="Tran Van P."/>
        </authorList>
    </citation>
    <scope>NUCLEOTIDE SEQUENCE</scope>
</reference>
<organism evidence="1">
    <name type="scientific">Timema shepardi</name>
    <name type="common">Walking stick</name>
    <dbReference type="NCBI Taxonomy" id="629360"/>
    <lineage>
        <taxon>Eukaryota</taxon>
        <taxon>Metazoa</taxon>
        <taxon>Ecdysozoa</taxon>
        <taxon>Arthropoda</taxon>
        <taxon>Hexapoda</taxon>
        <taxon>Insecta</taxon>
        <taxon>Pterygota</taxon>
        <taxon>Neoptera</taxon>
        <taxon>Polyneoptera</taxon>
        <taxon>Phasmatodea</taxon>
        <taxon>Timematodea</taxon>
        <taxon>Timematoidea</taxon>
        <taxon>Timematidae</taxon>
        <taxon>Timema</taxon>
    </lineage>
</organism>
<accession>A0A7R9G555</accession>
<protein>
    <submittedName>
        <fullName evidence="1">Uncharacterized protein</fullName>
    </submittedName>
</protein>
<sequence>MCSSLCRTKAAADSDLANVTALTQSHICKKVQERWIETYKRGTNTKWPLEWKEEHSSHFTLLPMDKESIVFRLALRGEASGARAHTHTHTHTHSGSERVKLSSAHLSRLKNGRPCSDLMQEDVDLTNLMGPGKKLTMCVLHVAGKKLTMCVLRVAGQKLTMCVLRVAGKRLTMCALRVAGKRLTMCVLRVAWQKLTMCALRVAGKRLTMCVLRVAGKRLTMYVLRVAGKKRKTETAPVKKEIGRKCSSERRRMEGYTGRVIVYVHRLERLRVVPDKWDCVHSVDETDSGTRPMNVGKLSDGARNTYDVSKWTSEKPMAAAEAGGKQRFVSDSDGVHLLTHTSTIGGGGCYN</sequence>
<dbReference type="AlphaFoldDB" id="A0A7R9G555"/>
<gene>
    <name evidence="1" type="ORF">TSIB3V08_LOCUS10508</name>
</gene>
<name>A0A7R9G555_TIMSH</name>
<evidence type="ECO:0000313" key="1">
    <source>
        <dbReference type="EMBL" id="CAD7266490.1"/>
    </source>
</evidence>
<proteinExistence type="predicted"/>
<dbReference type="EMBL" id="OC007063">
    <property type="protein sequence ID" value="CAD7266490.1"/>
    <property type="molecule type" value="Genomic_DNA"/>
</dbReference>